<dbReference type="Proteomes" id="UP000527355">
    <property type="component" value="Unassembled WGS sequence"/>
</dbReference>
<protein>
    <submittedName>
        <fullName evidence="2">Neuraminidase 1</fullName>
    </submittedName>
</protein>
<name>A0A7J7RKQ4_MYOMY</name>
<evidence type="ECO:0000313" key="3">
    <source>
        <dbReference type="Proteomes" id="UP000527355"/>
    </source>
</evidence>
<gene>
    <name evidence="2" type="ORF">mMyoMyo1_013848</name>
</gene>
<evidence type="ECO:0000256" key="1">
    <source>
        <dbReference type="SAM" id="MobiDB-lite"/>
    </source>
</evidence>
<dbReference type="Gene3D" id="2.120.10.10">
    <property type="match status" value="1"/>
</dbReference>
<evidence type="ECO:0000313" key="2">
    <source>
        <dbReference type="EMBL" id="KAF6276699.1"/>
    </source>
</evidence>
<keyword evidence="3" id="KW-1185">Reference proteome</keyword>
<accession>A0A7J7RKQ4</accession>
<dbReference type="CDD" id="cd15482">
    <property type="entry name" value="Sialidase_non-viral"/>
    <property type="match status" value="1"/>
</dbReference>
<dbReference type="InterPro" id="IPR036278">
    <property type="entry name" value="Sialidase_sf"/>
</dbReference>
<dbReference type="SUPFAM" id="SSF50939">
    <property type="entry name" value="Sialidases"/>
    <property type="match status" value="1"/>
</dbReference>
<reference evidence="2 3" key="1">
    <citation type="journal article" date="2020" name="Nature">
        <title>Six reference-quality genomes reveal evolution of bat adaptations.</title>
        <authorList>
            <person name="Jebb D."/>
            <person name="Huang Z."/>
            <person name="Pippel M."/>
            <person name="Hughes G.M."/>
            <person name="Lavrichenko K."/>
            <person name="Devanna P."/>
            <person name="Winkler S."/>
            <person name="Jermiin L.S."/>
            <person name="Skirmuntt E.C."/>
            <person name="Katzourakis A."/>
            <person name="Burkitt-Gray L."/>
            <person name="Ray D.A."/>
            <person name="Sullivan K.A.M."/>
            <person name="Roscito J.G."/>
            <person name="Kirilenko B.M."/>
            <person name="Davalos L.M."/>
            <person name="Corthals A.P."/>
            <person name="Power M.L."/>
            <person name="Jones G."/>
            <person name="Ransome R.D."/>
            <person name="Dechmann D.K.N."/>
            <person name="Locatelli A.G."/>
            <person name="Puechmaille S.J."/>
            <person name="Fedrigo O."/>
            <person name="Jarvis E.D."/>
            <person name="Hiller M."/>
            <person name="Vernes S.C."/>
            <person name="Myers E.W."/>
            <person name="Teeling E.C."/>
        </authorList>
    </citation>
    <scope>NUCLEOTIDE SEQUENCE [LARGE SCALE GENOMIC DNA]</scope>
    <source>
        <strain evidence="2">MMyoMyo1</strain>
        <tissue evidence="2">Flight muscle</tissue>
    </source>
</reference>
<organism evidence="2 3">
    <name type="scientific">Myotis myotis</name>
    <name type="common">Greater mouse-eared bat</name>
    <name type="synonym">Vespertilio myotis</name>
    <dbReference type="NCBI Taxonomy" id="51298"/>
    <lineage>
        <taxon>Eukaryota</taxon>
        <taxon>Metazoa</taxon>
        <taxon>Chordata</taxon>
        <taxon>Craniata</taxon>
        <taxon>Vertebrata</taxon>
        <taxon>Euteleostomi</taxon>
        <taxon>Mammalia</taxon>
        <taxon>Eutheria</taxon>
        <taxon>Laurasiatheria</taxon>
        <taxon>Chiroptera</taxon>
        <taxon>Yangochiroptera</taxon>
        <taxon>Vespertilionidae</taxon>
        <taxon>Myotis</taxon>
    </lineage>
</organism>
<dbReference type="VEuPathDB" id="HostDB:GeneID_118679575"/>
<proteinExistence type="predicted"/>
<dbReference type="AlphaFoldDB" id="A0A7J7RKQ4"/>
<feature type="region of interest" description="Disordered" evidence="1">
    <location>
        <begin position="131"/>
        <end position="157"/>
    </location>
</feature>
<dbReference type="EMBL" id="JABWUV010000026">
    <property type="protein sequence ID" value="KAF6276699.1"/>
    <property type="molecule type" value="Genomic_DNA"/>
</dbReference>
<sequence length="157" mass="16931">MIAERPGAVLLGGPEGPRRPGFGRLGGVQVFATIFPLLLSAALTAGDENDFRLVQPLVTMEQLLWVSGRRIAAVDTFRIPLIAATPRGTLLAFAEARKAGTTAQRASPWPRSACTGRSELDALSCTLATARRPWPQRPQDRGLRRVAGRPKDSSTFL</sequence>
<comment type="caution">
    <text evidence="2">The sequence shown here is derived from an EMBL/GenBank/DDBJ whole genome shotgun (WGS) entry which is preliminary data.</text>
</comment>